<dbReference type="AlphaFoldDB" id="A0A8C5ECZ7"/>
<name>A0A8C5ECZ7_GOUWI</name>
<evidence type="ECO:0000313" key="2">
    <source>
        <dbReference type="Ensembl" id="ENSGWIP00000018126.1"/>
    </source>
</evidence>
<protein>
    <recommendedName>
        <fullName evidence="1">Serpin domain-containing protein</fullName>
    </recommendedName>
</protein>
<dbReference type="InterPro" id="IPR042185">
    <property type="entry name" value="Serpin_sf_2"/>
</dbReference>
<proteinExistence type="predicted"/>
<accession>A0A8C5ECZ7</accession>
<dbReference type="InterPro" id="IPR036186">
    <property type="entry name" value="Serpin_sf"/>
</dbReference>
<evidence type="ECO:0000313" key="3">
    <source>
        <dbReference type="Proteomes" id="UP000694680"/>
    </source>
</evidence>
<dbReference type="SUPFAM" id="SSF56574">
    <property type="entry name" value="Serpins"/>
    <property type="match status" value="1"/>
</dbReference>
<organism evidence="2 3">
    <name type="scientific">Gouania willdenowi</name>
    <name type="common">Blunt-snouted clingfish</name>
    <name type="synonym">Lepadogaster willdenowi</name>
    <dbReference type="NCBI Taxonomy" id="441366"/>
    <lineage>
        <taxon>Eukaryota</taxon>
        <taxon>Metazoa</taxon>
        <taxon>Chordata</taxon>
        <taxon>Craniata</taxon>
        <taxon>Vertebrata</taxon>
        <taxon>Euteleostomi</taxon>
        <taxon>Actinopterygii</taxon>
        <taxon>Neopterygii</taxon>
        <taxon>Teleostei</taxon>
        <taxon>Neoteleostei</taxon>
        <taxon>Acanthomorphata</taxon>
        <taxon>Ovalentaria</taxon>
        <taxon>Blenniimorphae</taxon>
        <taxon>Blenniiformes</taxon>
        <taxon>Gobiesocoidei</taxon>
        <taxon>Gobiesocidae</taxon>
        <taxon>Gobiesocinae</taxon>
        <taxon>Gouania</taxon>
    </lineage>
</organism>
<keyword evidence="3" id="KW-1185">Reference proteome</keyword>
<reference evidence="2" key="1">
    <citation type="submission" date="2020-06" db="EMBL/GenBank/DDBJ databases">
        <authorList>
            <consortium name="Wellcome Sanger Institute Data Sharing"/>
        </authorList>
    </citation>
    <scope>NUCLEOTIDE SEQUENCE [LARGE SCALE GENOMIC DNA]</scope>
</reference>
<dbReference type="Proteomes" id="UP000694680">
    <property type="component" value="Chromosome 15"/>
</dbReference>
<dbReference type="Gene3D" id="2.30.39.10">
    <property type="entry name" value="Alpha-1-antitrypsin, domain 1"/>
    <property type="match status" value="1"/>
</dbReference>
<evidence type="ECO:0000259" key="1">
    <source>
        <dbReference type="Pfam" id="PF00079"/>
    </source>
</evidence>
<feature type="domain" description="Serpin" evidence="1">
    <location>
        <begin position="69"/>
        <end position="125"/>
    </location>
</feature>
<dbReference type="Ensembl" id="ENSGWIT00000019998.1">
    <property type="protein sequence ID" value="ENSGWIP00000018126.1"/>
    <property type="gene ID" value="ENSGWIG00000010070.1"/>
</dbReference>
<reference evidence="2" key="3">
    <citation type="submission" date="2025-09" db="UniProtKB">
        <authorList>
            <consortium name="Ensembl"/>
        </authorList>
    </citation>
    <scope>IDENTIFICATION</scope>
</reference>
<reference evidence="2" key="2">
    <citation type="submission" date="2025-08" db="UniProtKB">
        <authorList>
            <consortium name="Ensembl"/>
        </authorList>
    </citation>
    <scope>IDENTIFICATION</scope>
</reference>
<dbReference type="Pfam" id="PF00079">
    <property type="entry name" value="Serpin"/>
    <property type="match status" value="1"/>
</dbReference>
<dbReference type="InterPro" id="IPR023796">
    <property type="entry name" value="Serpin_dom"/>
</dbReference>
<sequence>RKPALMERDGINPTLVKLIFDSFVESTRLDTLGRNEVEVKLLRIKMEETCDLKDVLTMHSDELERLLLLLEVNKEETEATAATAAVINERAVIIHTMFFTDHPFLFFIQHKPTKMLLLAGGCCSPQSTLNNCETA</sequence>